<evidence type="ECO:0000256" key="3">
    <source>
        <dbReference type="ARBA" id="ARBA00008661"/>
    </source>
</evidence>
<evidence type="ECO:0000256" key="9">
    <source>
        <dbReference type="ARBA" id="ARBA00023034"/>
    </source>
</evidence>
<dbReference type="EMBL" id="JAEHOE010000019">
    <property type="protein sequence ID" value="KAG2496408.1"/>
    <property type="molecule type" value="Genomic_DNA"/>
</dbReference>
<keyword evidence="8 12" id="KW-1133">Transmembrane helix</keyword>
<dbReference type="PANTHER" id="PTHR11214:SF3">
    <property type="entry name" value="BETA-1,3-GALACTOSYLTRANSFERASE 6"/>
    <property type="match status" value="1"/>
</dbReference>
<evidence type="ECO:0000256" key="4">
    <source>
        <dbReference type="ARBA" id="ARBA00022676"/>
    </source>
</evidence>
<evidence type="ECO:0000313" key="13">
    <source>
        <dbReference type="EMBL" id="KAG2496408.1"/>
    </source>
</evidence>
<keyword evidence="5" id="KW-0808">Transferase</keyword>
<sequence length="697" mass="71161">MVTGCTDASLRSGLPHGARTNARCGFSGFREAACTGDREGGGGSGSGAGGGGGGSGTGCLTVTVTGGGGGAVLSATILPSSTATLRVEPAPAAWPNTAALANSAAATSAAAPAGATAALANRAASSYSGTSLARTVQTAVHIPTAAATAGGPAGTPHSAGRARRRMGSAHGGRRGGWGLIFPRALLRAAAPWLLLAAAAAAAVPLLLAALLLLSGGLPGDRPLPAATAAAAGSMDQESAPLVPPRNEAATAGRRVPSHRIVRRAEQPGQGALGSVGAVSPRSLAVGGHRSWHEAAESNAAAPEAAGGTGDTVLVQMADLSAPPVPLQSALNLSLWHHTPLAVPKPPLRWLTRAEAPETASGAPTASRAGCPSEVEGLSGRVRVLVAVISRCCDAESAAKRASIRAGWGGTLRSALAACMHLAFVLAQPPPERAAEAEALLAAEAGAHGDLVFVPGHDTYRNLPSKTLRMLQLALSSPQRYTHVAKVDDDVFLRPHALLYDVVLAAWSMTPAAADLGGEDSLFVGGVSGSFSHADNGFRPVRDPASKWYLSPAELSDHEAPVGVPYPVGWAYVMSRDVAEVALEAAVRFNVHPTSAPPWWGRLPWEDVTMGALLQGRVPLRNHEGFRHPFMRCGAGTVAKHLDNLAPQLQAPLAAADREGRWGSAAADCTAGLFQGDNFTDWRLWRNRQPDVAVTGRI</sequence>
<evidence type="ECO:0000256" key="12">
    <source>
        <dbReference type="SAM" id="Phobius"/>
    </source>
</evidence>
<feature type="compositionally biased region" description="Basic residues" evidence="11">
    <location>
        <begin position="160"/>
        <end position="170"/>
    </location>
</feature>
<comment type="caution">
    <text evidence="13">The sequence shown here is derived from an EMBL/GenBank/DDBJ whole genome shotgun (WGS) entry which is preliminary data.</text>
</comment>
<evidence type="ECO:0000256" key="10">
    <source>
        <dbReference type="ARBA" id="ARBA00023136"/>
    </source>
</evidence>
<keyword evidence="14" id="KW-1185">Reference proteome</keyword>
<gene>
    <name evidence="13" type="ORF">HYH03_005634</name>
</gene>
<feature type="region of interest" description="Disordered" evidence="11">
    <location>
        <begin position="228"/>
        <end position="306"/>
    </location>
</feature>
<feature type="compositionally biased region" description="Low complexity" evidence="11">
    <location>
        <begin position="146"/>
        <end position="159"/>
    </location>
</feature>
<name>A0A836C283_9CHLO</name>
<evidence type="ECO:0008006" key="15">
    <source>
        <dbReference type="Google" id="ProtNLM"/>
    </source>
</evidence>
<dbReference type="OrthoDB" id="511257at2759"/>
<keyword evidence="6 12" id="KW-0812">Transmembrane</keyword>
<evidence type="ECO:0000256" key="8">
    <source>
        <dbReference type="ARBA" id="ARBA00022989"/>
    </source>
</evidence>
<protein>
    <recommendedName>
        <fullName evidence="15">Hexosyltransferase</fullName>
    </recommendedName>
</protein>
<dbReference type="UniPathway" id="UPA00378"/>
<organism evidence="13 14">
    <name type="scientific">Edaphochlamys debaryana</name>
    <dbReference type="NCBI Taxonomy" id="47281"/>
    <lineage>
        <taxon>Eukaryota</taxon>
        <taxon>Viridiplantae</taxon>
        <taxon>Chlorophyta</taxon>
        <taxon>core chlorophytes</taxon>
        <taxon>Chlorophyceae</taxon>
        <taxon>CS clade</taxon>
        <taxon>Chlamydomonadales</taxon>
        <taxon>Chlamydomonadales incertae sedis</taxon>
        <taxon>Edaphochlamys</taxon>
    </lineage>
</organism>
<dbReference type="GO" id="GO:0000139">
    <property type="term" value="C:Golgi membrane"/>
    <property type="evidence" value="ECO:0007669"/>
    <property type="project" value="UniProtKB-SubCell"/>
</dbReference>
<keyword evidence="9" id="KW-0333">Golgi apparatus</keyword>
<evidence type="ECO:0000256" key="7">
    <source>
        <dbReference type="ARBA" id="ARBA00022968"/>
    </source>
</evidence>
<proteinExistence type="inferred from homology"/>
<comment type="pathway">
    <text evidence="2">Protein modification; protein glycosylation.</text>
</comment>
<feature type="compositionally biased region" description="Low complexity" evidence="11">
    <location>
        <begin position="296"/>
        <end position="305"/>
    </location>
</feature>
<dbReference type="Pfam" id="PF01762">
    <property type="entry name" value="Galactosyl_T"/>
    <property type="match status" value="1"/>
</dbReference>
<evidence type="ECO:0000256" key="1">
    <source>
        <dbReference type="ARBA" id="ARBA00004323"/>
    </source>
</evidence>
<evidence type="ECO:0000256" key="6">
    <source>
        <dbReference type="ARBA" id="ARBA00022692"/>
    </source>
</evidence>
<evidence type="ECO:0000313" key="14">
    <source>
        <dbReference type="Proteomes" id="UP000612055"/>
    </source>
</evidence>
<evidence type="ECO:0000256" key="11">
    <source>
        <dbReference type="SAM" id="MobiDB-lite"/>
    </source>
</evidence>
<accession>A0A836C283</accession>
<keyword evidence="4" id="KW-0328">Glycosyltransferase</keyword>
<dbReference type="AlphaFoldDB" id="A0A836C283"/>
<feature type="region of interest" description="Disordered" evidence="11">
    <location>
        <begin position="146"/>
        <end position="170"/>
    </location>
</feature>
<dbReference type="InterPro" id="IPR002659">
    <property type="entry name" value="Glyco_trans_31"/>
</dbReference>
<dbReference type="PANTHER" id="PTHR11214">
    <property type="entry name" value="BETA-1,3-N-ACETYLGLUCOSAMINYLTRANSFERASE"/>
    <property type="match status" value="1"/>
</dbReference>
<keyword evidence="7" id="KW-0735">Signal-anchor</keyword>
<comment type="similarity">
    <text evidence="3">Belongs to the glycosyltransferase 31 family.</text>
</comment>
<dbReference type="GO" id="GO:0006493">
    <property type="term" value="P:protein O-linked glycosylation"/>
    <property type="evidence" value="ECO:0007669"/>
    <property type="project" value="TreeGrafter"/>
</dbReference>
<evidence type="ECO:0000256" key="2">
    <source>
        <dbReference type="ARBA" id="ARBA00004922"/>
    </source>
</evidence>
<comment type="subcellular location">
    <subcellularLocation>
        <location evidence="1">Golgi apparatus membrane</location>
        <topology evidence="1">Single-pass type II membrane protein</topology>
    </subcellularLocation>
</comment>
<dbReference type="Proteomes" id="UP000612055">
    <property type="component" value="Unassembled WGS sequence"/>
</dbReference>
<feature type="transmembrane region" description="Helical" evidence="12">
    <location>
        <begin position="192"/>
        <end position="213"/>
    </location>
</feature>
<keyword evidence="10 12" id="KW-0472">Membrane</keyword>
<dbReference type="GO" id="GO:0016758">
    <property type="term" value="F:hexosyltransferase activity"/>
    <property type="evidence" value="ECO:0007669"/>
    <property type="project" value="InterPro"/>
</dbReference>
<evidence type="ECO:0000256" key="5">
    <source>
        <dbReference type="ARBA" id="ARBA00022679"/>
    </source>
</evidence>
<reference evidence="13" key="1">
    <citation type="journal article" date="2020" name="bioRxiv">
        <title>Comparative genomics of Chlamydomonas.</title>
        <authorList>
            <person name="Craig R.J."/>
            <person name="Hasan A.R."/>
            <person name="Ness R.W."/>
            <person name="Keightley P.D."/>
        </authorList>
    </citation>
    <scope>NUCLEOTIDE SEQUENCE</scope>
    <source>
        <strain evidence="13">CCAP 11/70</strain>
    </source>
</reference>